<protein>
    <recommendedName>
        <fullName evidence="4">Plasmid partition family protein</fullName>
    </recommendedName>
</protein>
<dbReference type="InterPro" id="IPR058550">
    <property type="entry name" value="Plasmid_parti_N"/>
</dbReference>
<dbReference type="NCBIfam" id="NF033725">
    <property type="entry name" value="borfam_49"/>
    <property type="match status" value="1"/>
</dbReference>
<evidence type="ECO:0000259" key="2">
    <source>
        <dbReference type="Pfam" id="PF25882"/>
    </source>
</evidence>
<evidence type="ECO:0008006" key="4">
    <source>
        <dbReference type="Google" id="ProtNLM"/>
    </source>
</evidence>
<dbReference type="InterPro" id="IPR058551">
    <property type="entry name" value="Plasmid_parti_C"/>
</dbReference>
<evidence type="ECO:0000259" key="1">
    <source>
        <dbReference type="Pfam" id="PF01672"/>
    </source>
</evidence>
<dbReference type="Pfam" id="PF01672">
    <property type="entry name" value="Plasmid_parti_N"/>
    <property type="match status" value="1"/>
</dbReference>
<keyword evidence="3" id="KW-0614">Plasmid</keyword>
<dbReference type="HOGENOM" id="CLU_111029_0_0_12"/>
<dbReference type="AlphaFoldDB" id="W5SR43"/>
<sequence length="188" mass="22568">MDKLEDVMKLKGKLRIDNRSLETIHNEDVSVRYNKLKERIVNNFKKEIFHKIEVIKALKEIKDNKYYELDGYKSFNSFAKNFRIARTQVYEYLRIGDAFEEGLLEEQFVIENGINETISFLRNKEGISIKRSRQNPIKPLRFQLKKQESYDFYKKNSKFTGFLLDTLFDNEKDLLEKFLKEFQNLKGN</sequence>
<dbReference type="Pfam" id="PF25882">
    <property type="entry name" value="Plasmid_parti_C"/>
    <property type="match status" value="1"/>
</dbReference>
<accession>W5SR43</accession>
<dbReference type="InterPro" id="IPR002596">
    <property type="entry name" value="Plasmid_parti"/>
</dbReference>
<feature type="domain" description="Plasmid partition protein putative C-terminal" evidence="2">
    <location>
        <begin position="133"/>
        <end position="184"/>
    </location>
</feature>
<gene>
    <name evidence="3" type="ORF">BCD_1485</name>
</gene>
<dbReference type="EMBL" id="CP004321">
    <property type="protein sequence ID" value="AHH07551.1"/>
    <property type="molecule type" value="Genomic_DNA"/>
</dbReference>
<evidence type="ECO:0000313" key="3">
    <source>
        <dbReference type="EMBL" id="AHH07551.1"/>
    </source>
</evidence>
<reference evidence="3" key="1">
    <citation type="submission" date="2013-02" db="EMBL/GenBank/DDBJ databases">
        <title>Comparative genomics of Borrelia species.</title>
        <authorList>
            <person name="Schwan T.G."/>
            <person name="Raffel S.J."/>
            <person name="Porcella S.F."/>
        </authorList>
    </citation>
    <scope>NUCLEOTIDE SEQUENCE</scope>
    <source>
        <strain evidence="3">DOU</strain>
        <plasmid evidence="3">unnamed</plasmid>
    </source>
</reference>
<organism evidence="3">
    <name type="scientific">Borrelia crocidurae DOU</name>
    <dbReference type="NCBI Taxonomy" id="1293575"/>
    <lineage>
        <taxon>Bacteria</taxon>
        <taxon>Pseudomonadati</taxon>
        <taxon>Spirochaetota</taxon>
        <taxon>Spirochaetia</taxon>
        <taxon>Spirochaetales</taxon>
        <taxon>Borreliaceae</taxon>
        <taxon>Borrelia</taxon>
    </lineage>
</organism>
<proteinExistence type="predicted"/>
<name>W5SR43_9SPIR</name>
<geneLocation type="plasmid" evidence="3">
    <name>unnamed</name>
</geneLocation>
<feature type="domain" description="Plasmid partition protein putative N-terminal" evidence="1">
    <location>
        <begin position="23"/>
        <end position="126"/>
    </location>
</feature>